<dbReference type="EMBL" id="JANBUN010000372">
    <property type="protein sequence ID" value="KAJ2804286.1"/>
    <property type="molecule type" value="Genomic_DNA"/>
</dbReference>
<name>A0ACC1LAU7_9FUNG</name>
<comment type="caution">
    <text evidence="1">The sequence shown here is derived from an EMBL/GenBank/DDBJ whole genome shotgun (WGS) entry which is preliminary data.</text>
</comment>
<evidence type="ECO:0000313" key="1">
    <source>
        <dbReference type="EMBL" id="KAJ2804286.1"/>
    </source>
</evidence>
<evidence type="ECO:0000313" key="2">
    <source>
        <dbReference type="Proteomes" id="UP001140087"/>
    </source>
</evidence>
<gene>
    <name evidence="1" type="ORF">H4R21_001702</name>
</gene>
<organism evidence="1 2">
    <name type="scientific">Coemansia helicoidea</name>
    <dbReference type="NCBI Taxonomy" id="1286919"/>
    <lineage>
        <taxon>Eukaryota</taxon>
        <taxon>Fungi</taxon>
        <taxon>Fungi incertae sedis</taxon>
        <taxon>Zoopagomycota</taxon>
        <taxon>Kickxellomycotina</taxon>
        <taxon>Kickxellomycetes</taxon>
        <taxon>Kickxellales</taxon>
        <taxon>Kickxellaceae</taxon>
        <taxon>Coemansia</taxon>
    </lineage>
</organism>
<feature type="non-terminal residue" evidence="1">
    <location>
        <position position="95"/>
    </location>
</feature>
<protein>
    <submittedName>
        <fullName evidence="1">Uncharacterized protein</fullName>
    </submittedName>
</protein>
<dbReference type="Proteomes" id="UP001140087">
    <property type="component" value="Unassembled WGS sequence"/>
</dbReference>
<keyword evidence="2" id="KW-1185">Reference proteome</keyword>
<accession>A0ACC1LAU7</accession>
<sequence>MLTSFEGLHSRIQQRVGRIPTLEEVDFHEDWGHDKMQFVESMVSSGVLACPAYWQSPDSRVCVGLWHFTGKDLAPADPIQATTLLTLADDVTGEL</sequence>
<reference evidence="1" key="1">
    <citation type="submission" date="2022-07" db="EMBL/GenBank/DDBJ databases">
        <title>Phylogenomic reconstructions and comparative analyses of Kickxellomycotina fungi.</title>
        <authorList>
            <person name="Reynolds N.K."/>
            <person name="Stajich J.E."/>
            <person name="Barry K."/>
            <person name="Grigoriev I.V."/>
            <person name="Crous P."/>
            <person name="Smith M.E."/>
        </authorList>
    </citation>
    <scope>NUCLEOTIDE SEQUENCE</scope>
    <source>
        <strain evidence="1">BCRC 34780</strain>
    </source>
</reference>
<proteinExistence type="predicted"/>